<sequence>MKNFSLFIGLLFTLNCWGATPGNVEKYRKFVDSVANQYQIPSDLILGVGVCESGFGTSKHAKNLNNYFGIRGRYSKVYKTSYLHYDKPEDSIVAFCKLVARKKFYDKLKGNPDPMVWVKALAKAKYAANGRVWTKLVKRGIASVK</sequence>
<gene>
    <name evidence="2" type="ORF">SKC37_01740</name>
</gene>
<feature type="domain" description="Mannosyl-glycoprotein endo-beta-N-acetylglucosamidase-like" evidence="1">
    <location>
        <begin position="32"/>
        <end position="139"/>
    </location>
</feature>
<evidence type="ECO:0000313" key="3">
    <source>
        <dbReference type="Proteomes" id="UP001598019"/>
    </source>
</evidence>
<reference evidence="2 3" key="1">
    <citation type="submission" date="2024-03" db="EMBL/GenBank/DDBJ databases">
        <title>Aquirufa genome sequencing.</title>
        <authorList>
            <person name="Pitt A."/>
            <person name="Hahn M.W."/>
        </authorList>
    </citation>
    <scope>NUCLEOTIDE SEQUENCE [LARGE SCALE GENOMIC DNA]</scope>
    <source>
        <strain evidence="2 3">HETE-83D</strain>
    </source>
</reference>
<name>A0ABW6DNR6_9BACT</name>
<dbReference type="RefSeq" id="WP_377979812.1">
    <property type="nucleotide sequence ID" value="NZ_JBBKXX010000001.1"/>
</dbReference>
<comment type="caution">
    <text evidence="2">The sequence shown here is derived from an EMBL/GenBank/DDBJ whole genome shotgun (WGS) entry which is preliminary data.</text>
</comment>
<dbReference type="Gene3D" id="1.10.530.10">
    <property type="match status" value="1"/>
</dbReference>
<evidence type="ECO:0000259" key="1">
    <source>
        <dbReference type="Pfam" id="PF01832"/>
    </source>
</evidence>
<proteinExistence type="predicted"/>
<accession>A0ABW6DNR6</accession>
<dbReference type="Pfam" id="PF01832">
    <property type="entry name" value="Glucosaminidase"/>
    <property type="match status" value="1"/>
</dbReference>
<protein>
    <submittedName>
        <fullName evidence="2">Glucosaminidase domain-containing protein</fullName>
    </submittedName>
</protein>
<organism evidence="2 3">
    <name type="scientific">Aquirufa esocilacus</name>
    <dbReference type="NCBI Taxonomy" id="3096513"/>
    <lineage>
        <taxon>Bacteria</taxon>
        <taxon>Pseudomonadati</taxon>
        <taxon>Bacteroidota</taxon>
        <taxon>Cytophagia</taxon>
        <taxon>Cytophagales</taxon>
        <taxon>Flectobacillaceae</taxon>
        <taxon>Aquirufa</taxon>
    </lineage>
</organism>
<keyword evidence="3" id="KW-1185">Reference proteome</keyword>
<dbReference type="InterPro" id="IPR002901">
    <property type="entry name" value="MGlyc_endo_b_GlcNAc-like_dom"/>
</dbReference>
<dbReference type="Proteomes" id="UP001598019">
    <property type="component" value="Unassembled WGS sequence"/>
</dbReference>
<dbReference type="EMBL" id="JBBKXX010000001">
    <property type="protein sequence ID" value="MFD3407366.1"/>
    <property type="molecule type" value="Genomic_DNA"/>
</dbReference>
<evidence type="ECO:0000313" key="2">
    <source>
        <dbReference type="EMBL" id="MFD3407366.1"/>
    </source>
</evidence>